<accession>A0A9D4LZ50</accession>
<reference evidence="1" key="1">
    <citation type="journal article" date="2019" name="bioRxiv">
        <title>The Genome of the Zebra Mussel, Dreissena polymorpha: A Resource for Invasive Species Research.</title>
        <authorList>
            <person name="McCartney M.A."/>
            <person name="Auch B."/>
            <person name="Kono T."/>
            <person name="Mallez S."/>
            <person name="Zhang Y."/>
            <person name="Obille A."/>
            <person name="Becker A."/>
            <person name="Abrahante J.E."/>
            <person name="Garbe J."/>
            <person name="Badalamenti J.P."/>
            <person name="Herman A."/>
            <person name="Mangelson H."/>
            <person name="Liachko I."/>
            <person name="Sullivan S."/>
            <person name="Sone E.D."/>
            <person name="Koren S."/>
            <person name="Silverstein K.A.T."/>
            <person name="Beckman K.B."/>
            <person name="Gohl D.M."/>
        </authorList>
    </citation>
    <scope>NUCLEOTIDE SEQUENCE</scope>
    <source>
        <strain evidence="1">Duluth1</strain>
        <tissue evidence="1">Whole animal</tissue>
    </source>
</reference>
<evidence type="ECO:0000313" key="2">
    <source>
        <dbReference type="Proteomes" id="UP000828390"/>
    </source>
</evidence>
<comment type="caution">
    <text evidence="1">The sequence shown here is derived from an EMBL/GenBank/DDBJ whole genome shotgun (WGS) entry which is preliminary data.</text>
</comment>
<sequence>MPVLRKKGVSSIKYRKPVEFSSGLYASQDINVKTEKNVSHNWRSYTNKIKHSDSEDTERIEAFSKKESSKTVITQQDSEVINIEHCESESRQSAAAAPLTFPFQYCS</sequence>
<gene>
    <name evidence="1" type="ORF">DPMN_030494</name>
</gene>
<name>A0A9D4LZ50_DREPO</name>
<reference evidence="1" key="2">
    <citation type="submission" date="2020-11" db="EMBL/GenBank/DDBJ databases">
        <authorList>
            <person name="McCartney M.A."/>
            <person name="Auch B."/>
            <person name="Kono T."/>
            <person name="Mallez S."/>
            <person name="Becker A."/>
            <person name="Gohl D.M."/>
            <person name="Silverstein K.A.T."/>
            <person name="Koren S."/>
            <person name="Bechman K.B."/>
            <person name="Herman A."/>
            <person name="Abrahante J.E."/>
            <person name="Garbe J."/>
        </authorList>
    </citation>
    <scope>NUCLEOTIDE SEQUENCE</scope>
    <source>
        <strain evidence="1">Duluth1</strain>
        <tissue evidence="1">Whole animal</tissue>
    </source>
</reference>
<dbReference type="AlphaFoldDB" id="A0A9D4LZ50"/>
<keyword evidence="2" id="KW-1185">Reference proteome</keyword>
<dbReference type="EMBL" id="JAIWYP010000002">
    <property type="protein sequence ID" value="KAH3867368.1"/>
    <property type="molecule type" value="Genomic_DNA"/>
</dbReference>
<protein>
    <submittedName>
        <fullName evidence="1">Uncharacterized protein</fullName>
    </submittedName>
</protein>
<proteinExistence type="predicted"/>
<organism evidence="1 2">
    <name type="scientific">Dreissena polymorpha</name>
    <name type="common">Zebra mussel</name>
    <name type="synonym">Mytilus polymorpha</name>
    <dbReference type="NCBI Taxonomy" id="45954"/>
    <lineage>
        <taxon>Eukaryota</taxon>
        <taxon>Metazoa</taxon>
        <taxon>Spiralia</taxon>
        <taxon>Lophotrochozoa</taxon>
        <taxon>Mollusca</taxon>
        <taxon>Bivalvia</taxon>
        <taxon>Autobranchia</taxon>
        <taxon>Heteroconchia</taxon>
        <taxon>Euheterodonta</taxon>
        <taxon>Imparidentia</taxon>
        <taxon>Neoheterodontei</taxon>
        <taxon>Myida</taxon>
        <taxon>Dreissenoidea</taxon>
        <taxon>Dreissenidae</taxon>
        <taxon>Dreissena</taxon>
    </lineage>
</organism>
<evidence type="ECO:0000313" key="1">
    <source>
        <dbReference type="EMBL" id="KAH3867368.1"/>
    </source>
</evidence>
<dbReference type="Proteomes" id="UP000828390">
    <property type="component" value="Unassembled WGS sequence"/>
</dbReference>